<reference evidence="2 3" key="1">
    <citation type="submission" date="2018-07" db="EMBL/GenBank/DDBJ databases">
        <title>High quality draft genome sequencing of Enterococcus faecium exhibiting probiotic potential isolated from mucus of freshwater fish.</title>
        <authorList>
            <person name="El-Jeni R."/>
            <person name="Ghedira K."/>
            <person name="Abdelhak S."/>
            <person name="El-Bour M."/>
            <person name="Bouhaouala-Zahar B."/>
        </authorList>
    </citation>
    <scope>NUCLEOTIDE SEQUENCE [LARGE SCALE GENOMIC DNA]</scope>
    <source>
        <strain evidence="2 3">R.A73</strain>
    </source>
</reference>
<dbReference type="Pfam" id="PF12645">
    <property type="entry name" value="HTH_16"/>
    <property type="match status" value="1"/>
</dbReference>
<proteinExistence type="predicted"/>
<name>A0A7V7GR67_ENTFC</name>
<evidence type="ECO:0000313" key="2">
    <source>
        <dbReference type="EMBL" id="KAA0692830.1"/>
    </source>
</evidence>
<dbReference type="AlphaFoldDB" id="A0A7V7GR67"/>
<dbReference type="Proteomes" id="UP000448762">
    <property type="component" value="Unassembled WGS sequence"/>
</dbReference>
<comment type="caution">
    <text evidence="2">The sequence shown here is derived from an EMBL/GenBank/DDBJ whole genome shotgun (WGS) entry which is preliminary data.</text>
</comment>
<feature type="domain" description="Helix-turn-helix conjugative transposon-like" evidence="1">
    <location>
        <begin position="14"/>
        <end position="77"/>
    </location>
</feature>
<evidence type="ECO:0000259" key="1">
    <source>
        <dbReference type="Pfam" id="PF12645"/>
    </source>
</evidence>
<organism evidence="2 3">
    <name type="scientific">Enterococcus faecium</name>
    <name type="common">Streptococcus faecium</name>
    <dbReference type="NCBI Taxonomy" id="1352"/>
    <lineage>
        <taxon>Bacteria</taxon>
        <taxon>Bacillati</taxon>
        <taxon>Bacillota</taxon>
        <taxon>Bacilli</taxon>
        <taxon>Lactobacillales</taxon>
        <taxon>Enterococcaceae</taxon>
        <taxon>Enterococcus</taxon>
    </lineage>
</organism>
<accession>A0A7V7GR67</accession>
<gene>
    <name evidence="2" type="ORF">DTX73_00930</name>
</gene>
<dbReference type="EMBL" id="QOVC01000001">
    <property type="protein sequence ID" value="KAA0692830.1"/>
    <property type="molecule type" value="Genomic_DNA"/>
</dbReference>
<protein>
    <submittedName>
        <fullName evidence="2">Helix-turn-helix domain-containing protein</fullName>
    </submittedName>
</protein>
<dbReference type="InterPro" id="IPR024760">
    <property type="entry name" value="HTH_dom_conjug_TS-like"/>
</dbReference>
<sequence length="80" mass="9153">MCELDYSDALLSPEIIIAASSGEPLAMSEVLNHYQNYITSLCLRNKYENGTISSVYIDDFLRRSLESKLIEKVMKFDVTR</sequence>
<dbReference type="RefSeq" id="WP_016180781.1">
    <property type="nucleotide sequence ID" value="NZ_CABGUZ010000005.1"/>
</dbReference>
<evidence type="ECO:0000313" key="3">
    <source>
        <dbReference type="Proteomes" id="UP000448762"/>
    </source>
</evidence>